<dbReference type="EMBL" id="FN554964">
    <property type="protein sequence ID" value="CBH08970.1"/>
    <property type="molecule type" value="Genomic_DNA"/>
</dbReference>
<dbReference type="RefSeq" id="XP_011771403.1">
    <property type="nucleotide sequence ID" value="XM_011773101.1"/>
</dbReference>
<sequence length="94" mass="10264">MMPCDLFCLLLLFIGGRAWRARIVVQVYLPACPRCAVGEETSLGGCCDTVRFPTSPPAVRMPPLQVWFPIPPYIFLSFFSSAHSTLGAISGSVE</sequence>
<evidence type="ECO:0000313" key="3">
    <source>
        <dbReference type="EMBL" id="CBH08964.1"/>
    </source>
</evidence>
<dbReference type="KEGG" id="tbg:TbgDal_I1425"/>
<evidence type="ECO:0008006" key="11">
    <source>
        <dbReference type="Google" id="ProtNLM"/>
    </source>
</evidence>
<feature type="signal peptide" evidence="1">
    <location>
        <begin position="1"/>
        <end position="18"/>
    </location>
</feature>
<dbReference type="GeneID" id="23858201"/>
<organism evidence="2 10">
    <name type="scientific">Trypanosoma brucei gambiense (strain MHOM/CI/86/DAL972)</name>
    <dbReference type="NCBI Taxonomy" id="679716"/>
    <lineage>
        <taxon>Eukaryota</taxon>
        <taxon>Discoba</taxon>
        <taxon>Euglenozoa</taxon>
        <taxon>Kinetoplastea</taxon>
        <taxon>Metakinetoplastina</taxon>
        <taxon>Trypanosomatida</taxon>
        <taxon>Trypanosomatidae</taxon>
        <taxon>Trypanosoma</taxon>
    </lineage>
</organism>
<dbReference type="EMBL" id="FN554964">
    <property type="protein sequence ID" value="CBH08976.1"/>
    <property type="molecule type" value="Genomic_DNA"/>
</dbReference>
<dbReference type="RefSeq" id="XP_011771405.1">
    <property type="nucleotide sequence ID" value="XM_011773103.1"/>
</dbReference>
<proteinExistence type="predicted"/>
<dbReference type="KEGG" id="tbg:TbgDal_I1510"/>
<dbReference type="GeneID" id="23858197"/>
<dbReference type="KEGG" id="tbg:TbgDal_I1455"/>
<dbReference type="RefSeq" id="XP_011771417.1">
    <property type="nucleotide sequence ID" value="XM_011773115.1"/>
</dbReference>
<dbReference type="EMBL" id="FN554964">
    <property type="protein sequence ID" value="CBH08974.1"/>
    <property type="molecule type" value="Genomic_DNA"/>
</dbReference>
<evidence type="ECO:0000313" key="7">
    <source>
        <dbReference type="EMBL" id="CBH08972.1"/>
    </source>
</evidence>
<dbReference type="GeneID" id="23858199"/>
<evidence type="ECO:0000313" key="8">
    <source>
        <dbReference type="EMBL" id="CBH08974.1"/>
    </source>
</evidence>
<evidence type="ECO:0000313" key="2">
    <source>
        <dbReference type="EMBL" id="CBH08962.1"/>
    </source>
</evidence>
<dbReference type="GeneID" id="23858207"/>
<evidence type="ECO:0000256" key="1">
    <source>
        <dbReference type="SAM" id="SignalP"/>
    </source>
</evidence>
<reference evidence="10" key="2">
    <citation type="journal article" date="2010" name="PLoS Negl. Trop. Dis.">
        <title>The genome sequence of Trypanosoma brucei gambiense, causative agent of chronic human african trypanosomiasis.</title>
        <authorList>
            <person name="Jackson A.P."/>
            <person name="Sanders M."/>
            <person name="Berry A."/>
            <person name="McQuillan J."/>
            <person name="Aslett M.A."/>
            <person name="Quail M.A."/>
            <person name="Chukualim B."/>
            <person name="Capewell P."/>
            <person name="MacLeod A."/>
            <person name="Melville S.E."/>
            <person name="Gibson W."/>
            <person name="Barry J.D."/>
            <person name="Berriman M."/>
            <person name="Hertz-Fowler C."/>
        </authorList>
    </citation>
    <scope>NUCLEOTIDE SEQUENCE [LARGE SCALE GENOMIC DNA]</scope>
    <source>
        <strain evidence="10">MHOM/CI/86/DAL972</strain>
    </source>
</reference>
<accession>C9ZIH0</accession>
<dbReference type="RefSeq" id="XP_011771411.1">
    <property type="nucleotide sequence ID" value="XM_011773109.1"/>
</dbReference>
<name>C9ZIH0_TRYB9</name>
<feature type="chain" id="PRO_5007649638" description="T. brucei spp.-specific protein" evidence="1">
    <location>
        <begin position="19"/>
        <end position="94"/>
    </location>
</feature>
<gene>
    <name evidence="2" type="ORF">TbgDal_I1425</name>
    <name evidence="3" type="ORF">TbgDal_I1435</name>
    <name evidence="4" type="ORF">TbgDal_I1445</name>
    <name evidence="5" type="ORF">TbgDal_I1455</name>
    <name evidence="6" type="ORF">TbgDal_I1470</name>
    <name evidence="7" type="ORF">TbgDal_I1490</name>
    <name evidence="8" type="ORF">TbgDal_I1510</name>
    <name evidence="9" type="ORF">TbgDal_I1530</name>
</gene>
<dbReference type="Proteomes" id="UP000002316">
    <property type="component" value="Chromosome 1"/>
</dbReference>
<evidence type="ECO:0000313" key="4">
    <source>
        <dbReference type="EMBL" id="CBH08966.1"/>
    </source>
</evidence>
<dbReference type="RefSeq" id="XP_011771407.1">
    <property type="nucleotide sequence ID" value="XM_011773105.1"/>
</dbReference>
<dbReference type="GeneID" id="23858203"/>
<evidence type="ECO:0000313" key="9">
    <source>
        <dbReference type="EMBL" id="CBH08976.1"/>
    </source>
</evidence>
<dbReference type="GeneID" id="23858212"/>
<dbReference type="KEGG" id="tbg:TbgDal_I1445"/>
<dbReference type="RefSeq" id="XP_011771415.1">
    <property type="nucleotide sequence ID" value="XM_011773113.1"/>
</dbReference>
<evidence type="ECO:0000313" key="10">
    <source>
        <dbReference type="Proteomes" id="UP000002316"/>
    </source>
</evidence>
<protein>
    <recommendedName>
        <fullName evidence="11">T. brucei spp.-specific protein</fullName>
    </recommendedName>
</protein>
<dbReference type="EMBL" id="FN554964">
    <property type="protein sequence ID" value="CBH08964.1"/>
    <property type="molecule type" value="Genomic_DNA"/>
</dbReference>
<evidence type="ECO:0000313" key="6">
    <source>
        <dbReference type="EMBL" id="CBH08970.1"/>
    </source>
</evidence>
<evidence type="ECO:0000313" key="5">
    <source>
        <dbReference type="EMBL" id="CBH08968.1"/>
    </source>
</evidence>
<dbReference type="KEGG" id="tbg:TbgDal_I1490"/>
<dbReference type="RefSeq" id="XP_011771413.1">
    <property type="nucleotide sequence ID" value="XM_011773111.1"/>
</dbReference>
<dbReference type="KEGG" id="tbg:TbgDal_I1435"/>
<keyword evidence="1" id="KW-0732">Signal</keyword>
<dbReference type="RefSeq" id="XP_011771409.1">
    <property type="nucleotide sequence ID" value="XM_011773107.1"/>
</dbReference>
<dbReference type="EMBL" id="FN554964">
    <property type="protein sequence ID" value="CBH08966.1"/>
    <property type="molecule type" value="Genomic_DNA"/>
</dbReference>
<dbReference type="AlphaFoldDB" id="C9ZIH0"/>
<dbReference type="EMBL" id="FN554964">
    <property type="protein sequence ID" value="CBH08972.1"/>
    <property type="molecule type" value="Genomic_DNA"/>
</dbReference>
<dbReference type="KEGG" id="tbg:TbgDal_I1530"/>
<dbReference type="GeneID" id="23858210"/>
<dbReference type="EMBL" id="FN554964">
    <property type="protein sequence ID" value="CBH08968.1"/>
    <property type="molecule type" value="Genomic_DNA"/>
</dbReference>
<dbReference type="GeneID" id="23858205"/>
<dbReference type="KEGG" id="tbg:TbgDal_I1470"/>
<dbReference type="EMBL" id="FN554964">
    <property type="protein sequence ID" value="CBH08962.1"/>
    <property type="molecule type" value="Genomic_DNA"/>
</dbReference>
<reference evidence="2" key="1">
    <citation type="submission" date="2009-09" db="EMBL/GenBank/DDBJ databases">
        <title>The genome sequence of Trypanosoma brucei gambiense: the cause of Human African trypanosomasis.</title>
        <authorList>
            <person name="Jackson A.P."/>
            <person name="Sanders M."/>
            <person name="Berry A."/>
            <person name="McQuillan J."/>
            <person name="Aslett M.A."/>
            <person name="Quail M.A."/>
            <person name="Macleod A."/>
            <person name="Melville S.E."/>
            <person name="Gibson W."/>
            <person name="Barry J.D."/>
            <person name="Berriman M."/>
            <person name="Hertz-Fowler C."/>
        </authorList>
    </citation>
    <scope>NUCLEOTIDE SEQUENCE</scope>
    <source>
        <strain evidence="2">Dal 972 clone 1</strain>
    </source>
</reference>